<name>A0A7J8WZE9_GOSAI</name>
<evidence type="ECO:0000256" key="3">
    <source>
        <dbReference type="ARBA" id="ARBA00023015"/>
    </source>
</evidence>
<dbReference type="GO" id="GO:0003700">
    <property type="term" value="F:DNA-binding transcription factor activity"/>
    <property type="evidence" value="ECO:0007669"/>
    <property type="project" value="UniProtKB-UniRule"/>
</dbReference>
<sequence>MRKRKPSMKGSNQIVSKLLRPKQPENKPSGPKKAKGPIVLEARRLVLAWHGRKMGNRACIKFVLRLTAEGHDLSQPVDLKDHCARHGTNNFVTIKLILYSMNYPHLARHHSP</sequence>
<accession>A0A7J8WZE9</accession>
<feature type="region of interest" description="Disordered" evidence="8">
    <location>
        <begin position="1"/>
        <end position="36"/>
    </location>
</feature>
<comment type="function">
    <text evidence="7">Transcriptional regulator that specifically binds to GA-rich elements (GAGA-repeats) present in regulatory sequences of genes involved in developmental processes.</text>
</comment>
<organism evidence="9 10">
    <name type="scientific">Gossypium aridum</name>
    <name type="common">American cotton</name>
    <name type="synonym">Erioxylum aridum</name>
    <dbReference type="NCBI Taxonomy" id="34290"/>
    <lineage>
        <taxon>Eukaryota</taxon>
        <taxon>Viridiplantae</taxon>
        <taxon>Streptophyta</taxon>
        <taxon>Embryophyta</taxon>
        <taxon>Tracheophyta</taxon>
        <taxon>Spermatophyta</taxon>
        <taxon>Magnoliopsida</taxon>
        <taxon>eudicotyledons</taxon>
        <taxon>Gunneridae</taxon>
        <taxon>Pentapetalae</taxon>
        <taxon>rosids</taxon>
        <taxon>malvids</taxon>
        <taxon>Malvales</taxon>
        <taxon>Malvaceae</taxon>
        <taxon>Malvoideae</taxon>
        <taxon>Gossypium</taxon>
    </lineage>
</organism>
<comment type="similarity">
    <text evidence="2 7">Belongs to the BBR/BPC family.</text>
</comment>
<evidence type="ECO:0000256" key="4">
    <source>
        <dbReference type="ARBA" id="ARBA00023125"/>
    </source>
</evidence>
<proteinExistence type="inferred from homology"/>
<dbReference type="AlphaFoldDB" id="A0A7J8WZE9"/>
<dbReference type="InterPro" id="IPR010409">
    <property type="entry name" value="GAGA-bd_tscrpt_act"/>
</dbReference>
<keyword evidence="6 7" id="KW-0539">Nucleus</keyword>
<dbReference type="Pfam" id="PF06217">
    <property type="entry name" value="GAGA_bind"/>
    <property type="match status" value="1"/>
</dbReference>
<dbReference type="GO" id="GO:0043565">
    <property type="term" value="F:sequence-specific DNA binding"/>
    <property type="evidence" value="ECO:0007669"/>
    <property type="project" value="TreeGrafter"/>
</dbReference>
<evidence type="ECO:0000256" key="2">
    <source>
        <dbReference type="ARBA" id="ARBA00007911"/>
    </source>
</evidence>
<evidence type="ECO:0000256" key="6">
    <source>
        <dbReference type="ARBA" id="ARBA00023242"/>
    </source>
</evidence>
<evidence type="ECO:0000256" key="8">
    <source>
        <dbReference type="SAM" id="MobiDB-lite"/>
    </source>
</evidence>
<comment type="subcellular location">
    <subcellularLocation>
        <location evidence="1 7">Nucleus</location>
    </subcellularLocation>
</comment>
<evidence type="ECO:0000313" key="9">
    <source>
        <dbReference type="EMBL" id="MBA0680415.1"/>
    </source>
</evidence>
<comment type="caution">
    <text evidence="9">The sequence shown here is derived from an EMBL/GenBank/DDBJ whole genome shotgun (WGS) entry which is preliminary data.</text>
</comment>
<keyword evidence="4 7" id="KW-0238">DNA-binding</keyword>
<keyword evidence="10" id="KW-1185">Reference proteome</keyword>
<keyword evidence="3 7" id="KW-0805">Transcription regulation</keyword>
<dbReference type="PANTHER" id="PTHR31421">
    <property type="entry name" value="PROTEIN BASIC PENTACYSTEINE3"/>
    <property type="match status" value="1"/>
</dbReference>
<evidence type="ECO:0000313" key="10">
    <source>
        <dbReference type="Proteomes" id="UP000593577"/>
    </source>
</evidence>
<evidence type="ECO:0000256" key="1">
    <source>
        <dbReference type="ARBA" id="ARBA00004123"/>
    </source>
</evidence>
<dbReference type="Proteomes" id="UP000593577">
    <property type="component" value="Unassembled WGS sequence"/>
</dbReference>
<dbReference type="GO" id="GO:0009723">
    <property type="term" value="P:response to ethylene"/>
    <property type="evidence" value="ECO:0007669"/>
    <property type="project" value="TreeGrafter"/>
</dbReference>
<dbReference type="EMBL" id="JABFAA010000004">
    <property type="protein sequence ID" value="MBA0680415.1"/>
    <property type="molecule type" value="Genomic_DNA"/>
</dbReference>
<protein>
    <recommendedName>
        <fullName evidence="7">GAGA-binding transcriptional activator</fullName>
    </recommendedName>
</protein>
<evidence type="ECO:0000256" key="7">
    <source>
        <dbReference type="RuleBase" id="RU367160"/>
    </source>
</evidence>
<keyword evidence="5 7" id="KW-0804">Transcription</keyword>
<evidence type="ECO:0000256" key="5">
    <source>
        <dbReference type="ARBA" id="ARBA00023163"/>
    </source>
</evidence>
<gene>
    <name evidence="9" type="ORF">Goari_012111</name>
</gene>
<dbReference type="PANTHER" id="PTHR31421:SF6">
    <property type="entry name" value="PROTEIN BASIC PENTACYSTEINE7"/>
    <property type="match status" value="1"/>
</dbReference>
<dbReference type="GO" id="GO:0005634">
    <property type="term" value="C:nucleus"/>
    <property type="evidence" value="ECO:0007669"/>
    <property type="project" value="UniProtKB-SubCell"/>
</dbReference>
<reference evidence="9 10" key="1">
    <citation type="journal article" date="2019" name="Genome Biol. Evol.">
        <title>Insights into the evolution of the New World diploid cottons (Gossypium, subgenus Houzingenia) based on genome sequencing.</title>
        <authorList>
            <person name="Grover C.E."/>
            <person name="Arick M.A. 2nd"/>
            <person name="Thrash A."/>
            <person name="Conover J.L."/>
            <person name="Sanders W.S."/>
            <person name="Peterson D.G."/>
            <person name="Frelichowski J.E."/>
            <person name="Scheffler J.A."/>
            <person name="Scheffler B.E."/>
            <person name="Wendel J.F."/>
        </authorList>
    </citation>
    <scope>NUCLEOTIDE SEQUENCE [LARGE SCALE GENOMIC DNA]</scope>
    <source>
        <strain evidence="9">185</strain>
        <tissue evidence="9">Leaf</tissue>
    </source>
</reference>